<dbReference type="AlphaFoldDB" id="A0AAV2CDR4"/>
<dbReference type="Proteomes" id="UP001497516">
    <property type="component" value="Chromosome 1"/>
</dbReference>
<dbReference type="Pfam" id="PF18052">
    <property type="entry name" value="Rx_N"/>
    <property type="match status" value="1"/>
</dbReference>
<evidence type="ECO:0000313" key="6">
    <source>
        <dbReference type="Proteomes" id="UP001497516"/>
    </source>
</evidence>
<feature type="domain" description="Disease resistance N-terminal" evidence="4">
    <location>
        <begin position="4"/>
        <end position="90"/>
    </location>
</feature>
<evidence type="ECO:0000259" key="4">
    <source>
        <dbReference type="Pfam" id="PF18052"/>
    </source>
</evidence>
<evidence type="ECO:0000256" key="2">
    <source>
        <dbReference type="ARBA" id="ARBA00022741"/>
    </source>
</evidence>
<organism evidence="5 6">
    <name type="scientific">Linum trigynum</name>
    <dbReference type="NCBI Taxonomy" id="586398"/>
    <lineage>
        <taxon>Eukaryota</taxon>
        <taxon>Viridiplantae</taxon>
        <taxon>Streptophyta</taxon>
        <taxon>Embryophyta</taxon>
        <taxon>Tracheophyta</taxon>
        <taxon>Spermatophyta</taxon>
        <taxon>Magnoliopsida</taxon>
        <taxon>eudicotyledons</taxon>
        <taxon>Gunneridae</taxon>
        <taxon>Pentapetalae</taxon>
        <taxon>rosids</taxon>
        <taxon>fabids</taxon>
        <taxon>Malpighiales</taxon>
        <taxon>Linaceae</taxon>
        <taxon>Linum</taxon>
    </lineage>
</organism>
<dbReference type="GO" id="GO:0006952">
    <property type="term" value="P:defense response"/>
    <property type="evidence" value="ECO:0007669"/>
    <property type="project" value="UniProtKB-KW"/>
</dbReference>
<evidence type="ECO:0000313" key="5">
    <source>
        <dbReference type="EMBL" id="CAL1353900.1"/>
    </source>
</evidence>
<accession>A0AAV2CDR4</accession>
<proteinExistence type="predicted"/>
<dbReference type="EMBL" id="OZ034813">
    <property type="protein sequence ID" value="CAL1353900.1"/>
    <property type="molecule type" value="Genomic_DNA"/>
</dbReference>
<dbReference type="GO" id="GO:0000166">
    <property type="term" value="F:nucleotide binding"/>
    <property type="evidence" value="ECO:0007669"/>
    <property type="project" value="UniProtKB-KW"/>
</dbReference>
<evidence type="ECO:0000256" key="3">
    <source>
        <dbReference type="ARBA" id="ARBA00022821"/>
    </source>
</evidence>
<sequence length="103" mass="11601">MAEIVSQVLIQLGSILVEDLTQHGKLVRDVEGHVNKLTSTFKAIGSLLLDAEERELTDKGVEDWLRKLKDVAYEVDDVLDEWRTEILKRQIAGDHHGEHLGSS</sequence>
<keyword evidence="3" id="KW-0611">Plant defense</keyword>
<dbReference type="Gene3D" id="1.20.5.4130">
    <property type="match status" value="1"/>
</dbReference>
<keyword evidence="2" id="KW-0547">Nucleotide-binding</keyword>
<evidence type="ECO:0000256" key="1">
    <source>
        <dbReference type="ARBA" id="ARBA00022737"/>
    </source>
</evidence>
<keyword evidence="1" id="KW-0677">Repeat</keyword>
<protein>
    <recommendedName>
        <fullName evidence="4">Disease resistance N-terminal domain-containing protein</fullName>
    </recommendedName>
</protein>
<gene>
    <name evidence="5" type="ORF">LTRI10_LOCUS1764</name>
</gene>
<name>A0AAV2CDR4_9ROSI</name>
<dbReference type="InterPro" id="IPR041118">
    <property type="entry name" value="Rx_N"/>
</dbReference>
<keyword evidence="6" id="KW-1185">Reference proteome</keyword>
<reference evidence="5 6" key="1">
    <citation type="submission" date="2024-04" db="EMBL/GenBank/DDBJ databases">
        <authorList>
            <person name="Fracassetti M."/>
        </authorList>
    </citation>
    <scope>NUCLEOTIDE SEQUENCE [LARGE SCALE GENOMIC DNA]</scope>
</reference>